<gene>
    <name evidence="1" type="ORF">E2C01_067575</name>
</gene>
<organism evidence="1 2">
    <name type="scientific">Portunus trituberculatus</name>
    <name type="common">Swimming crab</name>
    <name type="synonym">Neptunus trituberculatus</name>
    <dbReference type="NCBI Taxonomy" id="210409"/>
    <lineage>
        <taxon>Eukaryota</taxon>
        <taxon>Metazoa</taxon>
        <taxon>Ecdysozoa</taxon>
        <taxon>Arthropoda</taxon>
        <taxon>Crustacea</taxon>
        <taxon>Multicrustacea</taxon>
        <taxon>Malacostraca</taxon>
        <taxon>Eumalacostraca</taxon>
        <taxon>Eucarida</taxon>
        <taxon>Decapoda</taxon>
        <taxon>Pleocyemata</taxon>
        <taxon>Brachyura</taxon>
        <taxon>Eubrachyura</taxon>
        <taxon>Portunoidea</taxon>
        <taxon>Portunidae</taxon>
        <taxon>Portuninae</taxon>
        <taxon>Portunus</taxon>
    </lineage>
</organism>
<keyword evidence="2" id="KW-1185">Reference proteome</keyword>
<protein>
    <submittedName>
        <fullName evidence="1">Uncharacterized protein</fullName>
    </submittedName>
</protein>
<name>A0A5B7HXT1_PORTR</name>
<proteinExistence type="predicted"/>
<evidence type="ECO:0000313" key="1">
    <source>
        <dbReference type="EMBL" id="MPC73254.1"/>
    </source>
</evidence>
<sequence>MRESVTSSGCKLGISWYNWRAASGLRPVLMINSVSTRPGLMACRGQPTLEPFISTYWAGILFYNVF</sequence>
<dbReference type="AlphaFoldDB" id="A0A5B7HXT1"/>
<accession>A0A5B7HXT1</accession>
<evidence type="ECO:0000313" key="2">
    <source>
        <dbReference type="Proteomes" id="UP000324222"/>
    </source>
</evidence>
<reference evidence="1 2" key="1">
    <citation type="submission" date="2019-05" db="EMBL/GenBank/DDBJ databases">
        <title>Another draft genome of Portunus trituberculatus and its Hox gene families provides insights of decapod evolution.</title>
        <authorList>
            <person name="Jeong J.-H."/>
            <person name="Song I."/>
            <person name="Kim S."/>
            <person name="Choi T."/>
            <person name="Kim D."/>
            <person name="Ryu S."/>
            <person name="Kim W."/>
        </authorList>
    </citation>
    <scope>NUCLEOTIDE SEQUENCE [LARGE SCALE GENOMIC DNA]</scope>
    <source>
        <tissue evidence="1">Muscle</tissue>
    </source>
</reference>
<dbReference type="Proteomes" id="UP000324222">
    <property type="component" value="Unassembled WGS sequence"/>
</dbReference>
<dbReference type="EMBL" id="VSRR010036432">
    <property type="protein sequence ID" value="MPC73254.1"/>
    <property type="molecule type" value="Genomic_DNA"/>
</dbReference>
<comment type="caution">
    <text evidence="1">The sequence shown here is derived from an EMBL/GenBank/DDBJ whole genome shotgun (WGS) entry which is preliminary data.</text>
</comment>